<dbReference type="InterPro" id="IPR000276">
    <property type="entry name" value="GPCR_Rhodpsn"/>
</dbReference>
<proteinExistence type="predicted"/>
<dbReference type="Pfam" id="PF00001">
    <property type="entry name" value="7tm_1"/>
    <property type="match status" value="1"/>
</dbReference>
<sequence>MRTFKICPPDGLWRGPYGDDGGNDTYFTTDVQNLTTLNRGCLSKDHYYPGSHLYWLDTIGYPILLALCTFGNVLNLIAFSAERPNTSKNIFLVAISIANFIYMWCQLPFYLHNAIPQVRYTDSFAIFFWRSEGIWKFLIDTFVTTSDWILVMFSLERLCAVCAPHQYSKRNEQGVLKACLAILGVFVGAIFYSLYNLIGYYWFYYHHVEGTDWTDQLPSGLKIWRHMQQLAIVCVPIGTYALILLINALIILMVLIRRSDYPAPLHVSKTSNAGDLTRLVIASFVLYLVFVVAMFDLDIILLLNMFHLYDMPLQSRMYQIWYPIALYLLNINYSINFFVYLLVSPNFRRGLHRFFCCGGRRKTPRHRTITESTRTILAYPDRTLSDSPGSDEIFLTNTYLKPSHNGMRI</sequence>
<evidence type="ECO:0000256" key="3">
    <source>
        <dbReference type="ARBA" id="ARBA00022989"/>
    </source>
</evidence>
<protein>
    <recommendedName>
        <fullName evidence="6">G-protein coupled receptors family 1 profile domain-containing protein</fullName>
    </recommendedName>
</protein>
<organism evidence="7 8">
    <name type="scientific">Ramazzottius varieornatus</name>
    <name type="common">Water bear</name>
    <name type="synonym">Tardigrade</name>
    <dbReference type="NCBI Taxonomy" id="947166"/>
    <lineage>
        <taxon>Eukaryota</taxon>
        <taxon>Metazoa</taxon>
        <taxon>Ecdysozoa</taxon>
        <taxon>Tardigrada</taxon>
        <taxon>Eutardigrada</taxon>
        <taxon>Parachela</taxon>
        <taxon>Hypsibioidea</taxon>
        <taxon>Ramazzottiidae</taxon>
        <taxon>Ramazzottius</taxon>
    </lineage>
</organism>
<dbReference type="Gene3D" id="1.20.1070.10">
    <property type="entry name" value="Rhodopsin 7-helix transmembrane proteins"/>
    <property type="match status" value="1"/>
</dbReference>
<dbReference type="PANTHER" id="PTHR46641:SF2">
    <property type="entry name" value="FMRFAMIDE RECEPTOR"/>
    <property type="match status" value="1"/>
</dbReference>
<dbReference type="STRING" id="947166.A0A1D1URD0"/>
<keyword evidence="2 5" id="KW-0812">Transmembrane</keyword>
<feature type="transmembrane region" description="Helical" evidence="5">
    <location>
        <begin position="230"/>
        <end position="255"/>
    </location>
</feature>
<keyword evidence="4 5" id="KW-0472">Membrane</keyword>
<evidence type="ECO:0000256" key="2">
    <source>
        <dbReference type="ARBA" id="ARBA00022692"/>
    </source>
</evidence>
<dbReference type="PROSITE" id="PS50262">
    <property type="entry name" value="G_PROTEIN_RECEP_F1_2"/>
    <property type="match status" value="1"/>
</dbReference>
<feature type="transmembrane region" description="Helical" evidence="5">
    <location>
        <begin position="134"/>
        <end position="155"/>
    </location>
</feature>
<feature type="transmembrane region" description="Helical" evidence="5">
    <location>
        <begin position="276"/>
        <end position="300"/>
    </location>
</feature>
<evidence type="ECO:0000256" key="5">
    <source>
        <dbReference type="SAM" id="Phobius"/>
    </source>
</evidence>
<keyword evidence="8" id="KW-1185">Reference proteome</keyword>
<dbReference type="PANTHER" id="PTHR46641">
    <property type="entry name" value="FMRFAMIDE RECEPTOR-RELATED"/>
    <property type="match status" value="1"/>
</dbReference>
<feature type="transmembrane region" description="Helical" evidence="5">
    <location>
        <begin position="59"/>
        <end position="78"/>
    </location>
</feature>
<name>A0A1D1URD0_RAMVA</name>
<dbReference type="SUPFAM" id="SSF81321">
    <property type="entry name" value="Family A G protein-coupled receptor-like"/>
    <property type="match status" value="1"/>
</dbReference>
<feature type="domain" description="G-protein coupled receptors family 1 profile" evidence="6">
    <location>
        <begin position="71"/>
        <end position="340"/>
    </location>
</feature>
<gene>
    <name evidence="7" type="primary">RvY_02662-1</name>
    <name evidence="7" type="synonym">RvY_02662.1</name>
    <name evidence="7" type="ORF">RvY_02662</name>
</gene>
<evidence type="ECO:0000313" key="8">
    <source>
        <dbReference type="Proteomes" id="UP000186922"/>
    </source>
</evidence>
<comment type="caution">
    <text evidence="7">The sequence shown here is derived from an EMBL/GenBank/DDBJ whole genome shotgun (WGS) entry which is preliminary data.</text>
</comment>
<dbReference type="EMBL" id="BDGG01000001">
    <property type="protein sequence ID" value="GAU90212.1"/>
    <property type="molecule type" value="Genomic_DNA"/>
</dbReference>
<dbReference type="AlphaFoldDB" id="A0A1D1URD0"/>
<dbReference type="GO" id="GO:0016020">
    <property type="term" value="C:membrane"/>
    <property type="evidence" value="ECO:0007669"/>
    <property type="project" value="UniProtKB-SubCell"/>
</dbReference>
<evidence type="ECO:0000313" key="7">
    <source>
        <dbReference type="EMBL" id="GAU90212.1"/>
    </source>
</evidence>
<accession>A0A1D1URD0</accession>
<evidence type="ECO:0000256" key="4">
    <source>
        <dbReference type="ARBA" id="ARBA00023136"/>
    </source>
</evidence>
<keyword evidence="3 5" id="KW-1133">Transmembrane helix</keyword>
<feature type="transmembrane region" description="Helical" evidence="5">
    <location>
        <begin position="90"/>
        <end position="111"/>
    </location>
</feature>
<feature type="transmembrane region" description="Helical" evidence="5">
    <location>
        <begin position="175"/>
        <end position="195"/>
    </location>
</feature>
<dbReference type="GO" id="GO:0004930">
    <property type="term" value="F:G protein-coupled receptor activity"/>
    <property type="evidence" value="ECO:0007669"/>
    <property type="project" value="InterPro"/>
</dbReference>
<dbReference type="InterPro" id="IPR052954">
    <property type="entry name" value="GPCR-Ligand_Int"/>
</dbReference>
<feature type="transmembrane region" description="Helical" evidence="5">
    <location>
        <begin position="320"/>
        <end position="343"/>
    </location>
</feature>
<comment type="subcellular location">
    <subcellularLocation>
        <location evidence="1">Membrane</location>
    </subcellularLocation>
</comment>
<reference evidence="7 8" key="1">
    <citation type="journal article" date="2016" name="Nat. Commun.">
        <title>Extremotolerant tardigrade genome and improved radiotolerance of human cultured cells by tardigrade-unique protein.</title>
        <authorList>
            <person name="Hashimoto T."/>
            <person name="Horikawa D.D."/>
            <person name="Saito Y."/>
            <person name="Kuwahara H."/>
            <person name="Kozuka-Hata H."/>
            <person name="Shin-I T."/>
            <person name="Minakuchi Y."/>
            <person name="Ohishi K."/>
            <person name="Motoyama A."/>
            <person name="Aizu T."/>
            <person name="Enomoto A."/>
            <person name="Kondo K."/>
            <person name="Tanaka S."/>
            <person name="Hara Y."/>
            <person name="Koshikawa S."/>
            <person name="Sagara H."/>
            <person name="Miura T."/>
            <person name="Yokobori S."/>
            <person name="Miyagawa K."/>
            <person name="Suzuki Y."/>
            <person name="Kubo T."/>
            <person name="Oyama M."/>
            <person name="Kohara Y."/>
            <person name="Fujiyama A."/>
            <person name="Arakawa K."/>
            <person name="Katayama T."/>
            <person name="Toyoda A."/>
            <person name="Kunieda T."/>
        </authorList>
    </citation>
    <scope>NUCLEOTIDE SEQUENCE [LARGE SCALE GENOMIC DNA]</scope>
    <source>
        <strain evidence="7 8">YOKOZUNA-1</strain>
    </source>
</reference>
<dbReference type="Proteomes" id="UP000186922">
    <property type="component" value="Unassembled WGS sequence"/>
</dbReference>
<dbReference type="PRINTS" id="PR00237">
    <property type="entry name" value="GPCRRHODOPSN"/>
</dbReference>
<dbReference type="OrthoDB" id="9990906at2759"/>
<evidence type="ECO:0000256" key="1">
    <source>
        <dbReference type="ARBA" id="ARBA00004370"/>
    </source>
</evidence>
<evidence type="ECO:0000259" key="6">
    <source>
        <dbReference type="PROSITE" id="PS50262"/>
    </source>
</evidence>
<dbReference type="InterPro" id="IPR017452">
    <property type="entry name" value="GPCR_Rhodpsn_7TM"/>
</dbReference>